<name>A0A1G7BTB3_9ACTN</name>
<dbReference type="SUPFAM" id="SSF51735">
    <property type="entry name" value="NAD(P)-binding Rossmann-fold domains"/>
    <property type="match status" value="1"/>
</dbReference>
<organism evidence="6 7">
    <name type="scientific">Nocardioides lianchengensis</name>
    <dbReference type="NCBI Taxonomy" id="1045774"/>
    <lineage>
        <taxon>Bacteria</taxon>
        <taxon>Bacillati</taxon>
        <taxon>Actinomycetota</taxon>
        <taxon>Actinomycetes</taxon>
        <taxon>Propionibacteriales</taxon>
        <taxon>Nocardioidaceae</taxon>
        <taxon>Nocardioides</taxon>
    </lineage>
</organism>
<dbReference type="GO" id="GO:0050661">
    <property type="term" value="F:NADP binding"/>
    <property type="evidence" value="ECO:0007669"/>
    <property type="project" value="InterPro"/>
</dbReference>
<dbReference type="InterPro" id="IPR013328">
    <property type="entry name" value="6PGD_dom2"/>
</dbReference>
<dbReference type="STRING" id="1045774.SAMN05421872_1193"/>
<reference evidence="6 7" key="1">
    <citation type="submission" date="2016-10" db="EMBL/GenBank/DDBJ databases">
        <authorList>
            <person name="de Groot N.N."/>
        </authorList>
    </citation>
    <scope>NUCLEOTIDE SEQUENCE [LARGE SCALE GENOMIC DNA]</scope>
    <source>
        <strain evidence="6 7">CGMCC 4.6858</strain>
    </source>
</reference>
<dbReference type="Pfam" id="PF14833">
    <property type="entry name" value="NAD_binding_11"/>
    <property type="match status" value="1"/>
</dbReference>
<feature type="domain" description="6-phosphogluconate dehydrogenase NADP-binding" evidence="4">
    <location>
        <begin position="6"/>
        <end position="161"/>
    </location>
</feature>
<dbReference type="Gene3D" id="1.10.1040.10">
    <property type="entry name" value="N-(1-d-carboxylethyl)-l-norvaline Dehydrogenase, domain 2"/>
    <property type="match status" value="1"/>
</dbReference>
<dbReference type="InterPro" id="IPR029154">
    <property type="entry name" value="HIBADH-like_NADP-bd"/>
</dbReference>
<proteinExistence type="inferred from homology"/>
<evidence type="ECO:0000313" key="7">
    <source>
        <dbReference type="Proteomes" id="UP000199034"/>
    </source>
</evidence>
<dbReference type="GO" id="GO:0051287">
    <property type="term" value="F:NAD binding"/>
    <property type="evidence" value="ECO:0007669"/>
    <property type="project" value="InterPro"/>
</dbReference>
<protein>
    <submittedName>
        <fullName evidence="6">3-hydroxyisobutyrate dehydrogenase</fullName>
    </submittedName>
</protein>
<evidence type="ECO:0000256" key="1">
    <source>
        <dbReference type="ARBA" id="ARBA00009080"/>
    </source>
</evidence>
<evidence type="ECO:0000256" key="3">
    <source>
        <dbReference type="ARBA" id="ARBA00023027"/>
    </source>
</evidence>
<dbReference type="InterPro" id="IPR008927">
    <property type="entry name" value="6-PGluconate_DH-like_C_sf"/>
</dbReference>
<dbReference type="PANTHER" id="PTHR43580">
    <property type="entry name" value="OXIDOREDUCTASE GLYR1-RELATED"/>
    <property type="match status" value="1"/>
</dbReference>
<dbReference type="SUPFAM" id="SSF48179">
    <property type="entry name" value="6-phosphogluconate dehydrogenase C-terminal domain-like"/>
    <property type="match status" value="1"/>
</dbReference>
<feature type="domain" description="3-hydroxyisobutyrate dehydrogenase-like NAD-binding" evidence="5">
    <location>
        <begin position="164"/>
        <end position="280"/>
    </location>
</feature>
<dbReference type="Pfam" id="PF03446">
    <property type="entry name" value="NAD_binding_2"/>
    <property type="match status" value="1"/>
</dbReference>
<keyword evidence="3" id="KW-0520">NAD</keyword>
<dbReference type="GO" id="GO:0016491">
    <property type="term" value="F:oxidoreductase activity"/>
    <property type="evidence" value="ECO:0007669"/>
    <property type="project" value="UniProtKB-KW"/>
</dbReference>
<dbReference type="EMBL" id="FMZM01000019">
    <property type="protein sequence ID" value="SDE30237.1"/>
    <property type="molecule type" value="Genomic_DNA"/>
</dbReference>
<evidence type="ECO:0000259" key="5">
    <source>
        <dbReference type="Pfam" id="PF14833"/>
    </source>
</evidence>
<dbReference type="InterPro" id="IPR036291">
    <property type="entry name" value="NAD(P)-bd_dom_sf"/>
</dbReference>
<dbReference type="Gene3D" id="3.40.50.720">
    <property type="entry name" value="NAD(P)-binding Rossmann-like Domain"/>
    <property type="match status" value="1"/>
</dbReference>
<evidence type="ECO:0000259" key="4">
    <source>
        <dbReference type="Pfam" id="PF03446"/>
    </source>
</evidence>
<dbReference type="RefSeq" id="WP_090860984.1">
    <property type="nucleotide sequence ID" value="NZ_FMZM01000019.1"/>
</dbReference>
<sequence length="284" mass="28642">MTDLPTVALLGTGAMGAGMARNLAAAGIDLRVWNRTPERAAPLADVATVAATPAEAVAGADVLLTMLYDADSVLEVVSGLGDAIAPGTTWLQQSTIGVAGTNQAIALAEELGLVLVDAPVLGTRKPAEDGTLTVLASGPDEVADHVAPLLDAIGSRTLWLGPAGAGTRLKLAANAWVLTVVEGLAESLALTRDLGLDPALFLDAVQGSAVDAPYLRLKGEAMLSGALDPSFALSGAVKDADLILAAARAAGTELAVLPGVREHLARGVEAGHGDRDMAATYLAH</sequence>
<dbReference type="AlphaFoldDB" id="A0A1G7BTB3"/>
<keyword evidence="7" id="KW-1185">Reference proteome</keyword>
<accession>A0A1G7BTB3</accession>
<keyword evidence="2" id="KW-0560">Oxidoreductase</keyword>
<dbReference type="InterPro" id="IPR006115">
    <property type="entry name" value="6PGDH_NADP-bd"/>
</dbReference>
<dbReference type="InterPro" id="IPR015815">
    <property type="entry name" value="HIBADH-related"/>
</dbReference>
<dbReference type="InterPro" id="IPR051265">
    <property type="entry name" value="HIBADH-related_NP60_sf"/>
</dbReference>
<evidence type="ECO:0000256" key="2">
    <source>
        <dbReference type="ARBA" id="ARBA00023002"/>
    </source>
</evidence>
<evidence type="ECO:0000313" key="6">
    <source>
        <dbReference type="EMBL" id="SDE30237.1"/>
    </source>
</evidence>
<comment type="similarity">
    <text evidence="1">Belongs to the HIBADH-related family.</text>
</comment>
<dbReference type="OrthoDB" id="5176214at2"/>
<dbReference type="PIRSF" id="PIRSF000103">
    <property type="entry name" value="HIBADH"/>
    <property type="match status" value="1"/>
</dbReference>
<dbReference type="Proteomes" id="UP000199034">
    <property type="component" value="Unassembled WGS sequence"/>
</dbReference>
<gene>
    <name evidence="6" type="ORF">SAMN05421872_1193</name>
</gene>
<dbReference type="PANTHER" id="PTHR43580:SF2">
    <property type="entry name" value="CYTOKINE-LIKE NUCLEAR FACTOR N-PAC"/>
    <property type="match status" value="1"/>
</dbReference>